<protein>
    <recommendedName>
        <fullName evidence="2">Fucose-specific lectin</fullName>
    </recommendedName>
</protein>
<dbReference type="STRING" id="1810919.A0A3D8RQG6"/>
<dbReference type="EMBL" id="PVWQ01000007">
    <property type="protein sequence ID" value="RDW76332.1"/>
    <property type="molecule type" value="Genomic_DNA"/>
</dbReference>
<evidence type="ECO:0000256" key="1">
    <source>
        <dbReference type="ARBA" id="ARBA00009042"/>
    </source>
</evidence>
<proteinExistence type="inferred from homology"/>
<reference evidence="5 6" key="1">
    <citation type="journal article" date="2018" name="IMA Fungus">
        <title>IMA Genome-F 9: Draft genome sequence of Annulohypoxylon stygium, Aspergillus mulundensis, Berkeleyomyces basicola (syn. Thielaviopsis basicola), Ceratocystis smalleyi, two Cercospora beticola strains, Coleophoma cylindrospora, Fusarium fracticaudum, Phialophora cf. hyalina, and Morchella septimelata.</title>
        <authorList>
            <person name="Wingfield B.D."/>
            <person name="Bills G.F."/>
            <person name="Dong Y."/>
            <person name="Huang W."/>
            <person name="Nel W.J."/>
            <person name="Swalarsk-Parry B.S."/>
            <person name="Vaghefi N."/>
            <person name="Wilken P.M."/>
            <person name="An Z."/>
            <person name="de Beer Z.W."/>
            <person name="De Vos L."/>
            <person name="Chen L."/>
            <person name="Duong T.A."/>
            <person name="Gao Y."/>
            <person name="Hammerbacher A."/>
            <person name="Kikkert J.R."/>
            <person name="Li Y."/>
            <person name="Li H."/>
            <person name="Li K."/>
            <person name="Li Q."/>
            <person name="Liu X."/>
            <person name="Ma X."/>
            <person name="Naidoo K."/>
            <person name="Pethybridge S.J."/>
            <person name="Sun J."/>
            <person name="Steenkamp E.T."/>
            <person name="van der Nest M.A."/>
            <person name="van Wyk S."/>
            <person name="Wingfield M.J."/>
            <person name="Xiong C."/>
            <person name="Yue Q."/>
            <person name="Zhang X."/>
        </authorList>
    </citation>
    <scope>NUCLEOTIDE SEQUENCE [LARGE SCALE GENOMIC DNA]</scope>
    <source>
        <strain evidence="5 6">DSM 5745</strain>
    </source>
</reference>
<name>A0A3D8RQG6_9EURO</name>
<feature type="region of interest" description="Disordered" evidence="4">
    <location>
        <begin position="323"/>
        <end position="344"/>
    </location>
</feature>
<evidence type="ECO:0000256" key="2">
    <source>
        <dbReference type="ARBA" id="ARBA00015560"/>
    </source>
</evidence>
<sequence>MSNAGAEQVRFRCAIAAVNSEENIRVYSQDIHGGIREVTCQNGQWSGGSERDIVAHGILGTPLAAVCRNRNEMIHVFYIGDNNVVREVCRESDGKWHHGELDQSQIRVAPYSMLAACSTGGRGQHGGQGNEHEEIRLFAQMQNNEIQEFRCDERGRWSKQSNVGRALPGTAMDCTILQGQGQGGGQNEMSMRLIYQDDNRHIMEARCHQNKKWQAHNEIVKQALPRTDLTLVTCTDQEGKGNDNNVELRLYYVDHNNRMKEMVQSNQDQDNWKKGHLDEQCVAGSQVAAVSWGKSNQCNIRVYFQHGRYVTAISEWMFRGSGKGSQKWEQGKEALPPADKHQQQ</sequence>
<dbReference type="AlphaFoldDB" id="A0A3D8RQG6"/>
<evidence type="ECO:0000313" key="5">
    <source>
        <dbReference type="EMBL" id="RDW76332.1"/>
    </source>
</evidence>
<keyword evidence="6" id="KW-1185">Reference proteome</keyword>
<dbReference type="Gene3D" id="2.120.10.70">
    <property type="entry name" value="Fucose-specific lectin"/>
    <property type="match status" value="1"/>
</dbReference>
<evidence type="ECO:0000256" key="4">
    <source>
        <dbReference type="SAM" id="MobiDB-lite"/>
    </source>
</evidence>
<gene>
    <name evidence="5" type="ORF">DSM5745_06324</name>
</gene>
<dbReference type="RefSeq" id="XP_026602644.1">
    <property type="nucleotide sequence ID" value="XM_026748340.1"/>
</dbReference>
<dbReference type="Pfam" id="PF07938">
    <property type="entry name" value="Fungal_lectin"/>
    <property type="match status" value="1"/>
</dbReference>
<evidence type="ECO:0000313" key="6">
    <source>
        <dbReference type="Proteomes" id="UP000256690"/>
    </source>
</evidence>
<organism evidence="5 6">
    <name type="scientific">Aspergillus mulundensis</name>
    <dbReference type="NCBI Taxonomy" id="1810919"/>
    <lineage>
        <taxon>Eukaryota</taxon>
        <taxon>Fungi</taxon>
        <taxon>Dikarya</taxon>
        <taxon>Ascomycota</taxon>
        <taxon>Pezizomycotina</taxon>
        <taxon>Eurotiomycetes</taxon>
        <taxon>Eurotiomycetidae</taxon>
        <taxon>Eurotiales</taxon>
        <taxon>Aspergillaceae</taxon>
        <taxon>Aspergillus</taxon>
        <taxon>Aspergillus subgen. Nidulantes</taxon>
    </lineage>
</organism>
<dbReference type="OrthoDB" id="407298at2759"/>
<dbReference type="Proteomes" id="UP000256690">
    <property type="component" value="Unassembled WGS sequence"/>
</dbReference>
<dbReference type="GO" id="GO:0030246">
    <property type="term" value="F:carbohydrate binding"/>
    <property type="evidence" value="ECO:0007669"/>
    <property type="project" value="UniProtKB-KW"/>
</dbReference>
<evidence type="ECO:0000256" key="3">
    <source>
        <dbReference type="ARBA" id="ARBA00022734"/>
    </source>
</evidence>
<accession>A0A3D8RQG6</accession>
<keyword evidence="3" id="KW-0430">Lectin</keyword>
<dbReference type="GeneID" id="38116694"/>
<comment type="similarity">
    <text evidence="1">Belongs to the fungal fucose-specific lectin family.</text>
</comment>
<dbReference type="InterPro" id="IPR012475">
    <property type="entry name" value="Fungal_lectin"/>
</dbReference>
<comment type="caution">
    <text evidence="5">The sequence shown here is derived from an EMBL/GenBank/DDBJ whole genome shotgun (WGS) entry which is preliminary data.</text>
</comment>
<dbReference type="SUPFAM" id="SSF89372">
    <property type="entry name" value="Fucose-specific lectin"/>
    <property type="match status" value="2"/>
</dbReference>